<sequence>MRPLPKSLHYAWIIAGITFFVLLVSAGVRATPGVLLVPIEQEFGWTRATTSMAVSINIALYGLMGPFAAAIVERFGLRRSVASALFVLALAMVAVTFIDRPWQLVLIWGLIIGLGTGMVALVLAAIVTARWFSSQRGLVMGMLSASTASGQLLFLPLIAWTASTQGWRGAVYLVAAGALAAALLVVCFMRNRPADKGLLPYGETDAANLKEERRGSPVKLAFVALRDGLRSRDFLILAATFFICGASTNGLIGTHFIAACLDHGIPELGSAGLLAAMGLFDFFGTTLSGWLSDRWSNRHLLAWYYGLRGLSLIYLPFAFVIAPDMSVYTLGLFSVFYGLDWIATVPPTVRLATNVFGKERVGLMFGWISAAHQLGAASVAFLAGYLRLTFGSYLQAFILAGALCLVAAILSLMIGQGGRRRDVEVAIPAE</sequence>
<dbReference type="CDD" id="cd17355">
    <property type="entry name" value="MFS_YcxA_like"/>
    <property type="match status" value="1"/>
</dbReference>
<keyword evidence="3 4" id="KW-0472">Membrane</keyword>
<accession>A0A212RD88</accession>
<keyword evidence="2 4" id="KW-1133">Transmembrane helix</keyword>
<proteinExistence type="predicted"/>
<keyword evidence="7" id="KW-1185">Reference proteome</keyword>
<feature type="transmembrane region" description="Helical" evidence="4">
    <location>
        <begin position="234"/>
        <end position="258"/>
    </location>
</feature>
<dbReference type="InterPro" id="IPR036259">
    <property type="entry name" value="MFS_trans_sf"/>
</dbReference>
<dbReference type="RefSeq" id="WP_088561696.1">
    <property type="nucleotide sequence ID" value="NZ_FYEH01000007.1"/>
</dbReference>
<protein>
    <submittedName>
        <fullName evidence="6">Sugar phosphate permease</fullName>
    </submittedName>
</protein>
<dbReference type="EMBL" id="FYEH01000007">
    <property type="protein sequence ID" value="SNB70171.1"/>
    <property type="molecule type" value="Genomic_DNA"/>
</dbReference>
<evidence type="ECO:0000256" key="2">
    <source>
        <dbReference type="ARBA" id="ARBA00022989"/>
    </source>
</evidence>
<dbReference type="PANTHER" id="PTHR11360:SF290">
    <property type="entry name" value="MONOCARBOXYLATE MFS PERMEASE"/>
    <property type="match status" value="1"/>
</dbReference>
<evidence type="ECO:0000313" key="6">
    <source>
        <dbReference type="EMBL" id="SNB70171.1"/>
    </source>
</evidence>
<dbReference type="InterPro" id="IPR050327">
    <property type="entry name" value="Proton-linked_MCT"/>
</dbReference>
<reference evidence="6 7" key="1">
    <citation type="submission" date="2017-06" db="EMBL/GenBank/DDBJ databases">
        <authorList>
            <person name="Kim H.J."/>
            <person name="Triplett B.A."/>
        </authorList>
    </citation>
    <scope>NUCLEOTIDE SEQUENCE [LARGE SCALE GENOMIC DNA]</scope>
    <source>
        <strain evidence="6 7">B29T1</strain>
    </source>
</reference>
<feature type="transmembrane region" description="Helical" evidence="4">
    <location>
        <begin position="328"/>
        <end position="349"/>
    </location>
</feature>
<feature type="domain" description="Major facilitator superfamily (MFS) profile" evidence="5">
    <location>
        <begin position="11"/>
        <end position="419"/>
    </location>
</feature>
<dbReference type="OrthoDB" id="146345at2"/>
<dbReference type="InterPro" id="IPR011701">
    <property type="entry name" value="MFS"/>
</dbReference>
<feature type="transmembrane region" description="Helical" evidence="4">
    <location>
        <begin position="54"/>
        <end position="72"/>
    </location>
</feature>
<evidence type="ECO:0000259" key="5">
    <source>
        <dbReference type="PROSITE" id="PS50850"/>
    </source>
</evidence>
<feature type="transmembrane region" description="Helical" evidence="4">
    <location>
        <begin position="303"/>
        <end position="322"/>
    </location>
</feature>
<dbReference type="PROSITE" id="PS50850">
    <property type="entry name" value="MFS"/>
    <property type="match status" value="1"/>
</dbReference>
<feature type="transmembrane region" description="Helical" evidence="4">
    <location>
        <begin position="392"/>
        <end position="414"/>
    </location>
</feature>
<organism evidence="6 7">
    <name type="scientific">Arboricoccus pini</name>
    <dbReference type="NCBI Taxonomy" id="1963835"/>
    <lineage>
        <taxon>Bacteria</taxon>
        <taxon>Pseudomonadati</taxon>
        <taxon>Pseudomonadota</taxon>
        <taxon>Alphaproteobacteria</taxon>
        <taxon>Geminicoccales</taxon>
        <taxon>Geminicoccaceae</taxon>
        <taxon>Arboricoccus</taxon>
    </lineage>
</organism>
<feature type="transmembrane region" description="Helical" evidence="4">
    <location>
        <begin position="270"/>
        <end position="291"/>
    </location>
</feature>
<gene>
    <name evidence="6" type="ORF">SAMN07250955_107132</name>
</gene>
<dbReference type="AlphaFoldDB" id="A0A212RD88"/>
<evidence type="ECO:0000313" key="7">
    <source>
        <dbReference type="Proteomes" id="UP000197065"/>
    </source>
</evidence>
<evidence type="ECO:0000256" key="1">
    <source>
        <dbReference type="ARBA" id="ARBA00022692"/>
    </source>
</evidence>
<name>A0A212RD88_9PROT</name>
<feature type="transmembrane region" description="Helical" evidence="4">
    <location>
        <begin position="104"/>
        <end position="126"/>
    </location>
</feature>
<dbReference type="InterPro" id="IPR020846">
    <property type="entry name" value="MFS_dom"/>
</dbReference>
<evidence type="ECO:0000256" key="3">
    <source>
        <dbReference type="ARBA" id="ARBA00023136"/>
    </source>
</evidence>
<dbReference type="PANTHER" id="PTHR11360">
    <property type="entry name" value="MONOCARBOXYLATE TRANSPORTER"/>
    <property type="match status" value="1"/>
</dbReference>
<feature type="transmembrane region" description="Helical" evidence="4">
    <location>
        <begin position="361"/>
        <end position="386"/>
    </location>
</feature>
<dbReference type="Pfam" id="PF07690">
    <property type="entry name" value="MFS_1"/>
    <property type="match status" value="1"/>
</dbReference>
<dbReference type="Gene3D" id="1.20.1250.20">
    <property type="entry name" value="MFS general substrate transporter like domains"/>
    <property type="match status" value="2"/>
</dbReference>
<dbReference type="GO" id="GO:0022857">
    <property type="term" value="F:transmembrane transporter activity"/>
    <property type="evidence" value="ECO:0007669"/>
    <property type="project" value="InterPro"/>
</dbReference>
<feature type="transmembrane region" description="Helical" evidence="4">
    <location>
        <begin position="138"/>
        <end position="158"/>
    </location>
</feature>
<evidence type="ECO:0000256" key="4">
    <source>
        <dbReference type="SAM" id="Phobius"/>
    </source>
</evidence>
<dbReference type="SUPFAM" id="SSF103473">
    <property type="entry name" value="MFS general substrate transporter"/>
    <property type="match status" value="1"/>
</dbReference>
<feature type="transmembrane region" description="Helical" evidence="4">
    <location>
        <begin position="170"/>
        <end position="189"/>
    </location>
</feature>
<keyword evidence="1 4" id="KW-0812">Transmembrane</keyword>
<feature type="transmembrane region" description="Helical" evidence="4">
    <location>
        <begin position="81"/>
        <end position="98"/>
    </location>
</feature>
<dbReference type="Proteomes" id="UP000197065">
    <property type="component" value="Unassembled WGS sequence"/>
</dbReference>